<sequence>MKIALFLIVCFVHVVLSRKPTWEKELDMDLDSIEESDMAREQVQINQATDDNEIKNSCLSEPGCTWICDGGNCRCKCT</sequence>
<proteinExistence type="predicted"/>
<reference evidence="2" key="2">
    <citation type="submission" date="2017-10" db="EMBL/GenBank/DDBJ databases">
        <title>Unravelling the molecular evolution of spider venoms.</title>
        <authorList>
            <person name="Pineda S."/>
        </authorList>
    </citation>
    <scope>NUCLEOTIDE SEQUENCE</scope>
</reference>
<feature type="chain" id="PRO_5012226331" evidence="1">
    <location>
        <begin position="18"/>
        <end position="78"/>
    </location>
</feature>
<keyword evidence="1" id="KW-0732">Signal</keyword>
<evidence type="ECO:0000313" key="2">
    <source>
        <dbReference type="EMBL" id="SNX33268.1"/>
    </source>
</evidence>
<protein>
    <submittedName>
        <fullName evidence="2">U50-Eretoxin-Ek1c_1</fullName>
    </submittedName>
</protein>
<dbReference type="EMBL" id="HAHE01000066">
    <property type="protein sequence ID" value="SNX33268.1"/>
    <property type="molecule type" value="Transcribed_RNA"/>
</dbReference>
<dbReference type="AlphaFoldDB" id="A0A2D0PBN5"/>
<organism evidence="2">
    <name type="scientific">Eresus cinnaberinus</name>
    <name type="common">Ladybird spider</name>
    <name type="synonym">Eresus kollari</name>
    <dbReference type="NCBI Taxonomy" id="175337"/>
    <lineage>
        <taxon>Eukaryota</taxon>
        <taxon>Metazoa</taxon>
        <taxon>Ecdysozoa</taxon>
        <taxon>Arthropoda</taxon>
        <taxon>Chelicerata</taxon>
        <taxon>Arachnida</taxon>
        <taxon>Araneae</taxon>
        <taxon>Araneomorphae</taxon>
        <taxon>Entelegynae</taxon>
        <taxon>Eresoidea</taxon>
        <taxon>Eresidae</taxon>
        <taxon>Eresus</taxon>
    </lineage>
</organism>
<accession>A0A2D0PBN5</accession>
<reference evidence="2" key="1">
    <citation type="submission" date="2017-05" db="EMBL/GenBank/DDBJ databases">
        <authorList>
            <person name="Song R."/>
            <person name="Chenine A.L."/>
            <person name="Ruprecht R.M."/>
        </authorList>
    </citation>
    <scope>NUCLEOTIDE SEQUENCE</scope>
</reference>
<feature type="signal peptide" evidence="1">
    <location>
        <begin position="1"/>
        <end position="17"/>
    </location>
</feature>
<evidence type="ECO:0000256" key="1">
    <source>
        <dbReference type="SAM" id="SignalP"/>
    </source>
</evidence>
<name>A0A2D0PBN5_ERECI</name>